<dbReference type="GO" id="GO:0005886">
    <property type="term" value="C:plasma membrane"/>
    <property type="evidence" value="ECO:0007669"/>
    <property type="project" value="TreeGrafter"/>
</dbReference>
<name>A0A7W9W3D1_9FIRM</name>
<evidence type="ECO:0000259" key="9">
    <source>
        <dbReference type="Pfam" id="PF00535"/>
    </source>
</evidence>
<evidence type="ECO:0000256" key="7">
    <source>
        <dbReference type="ARBA" id="ARBA00023136"/>
    </source>
</evidence>
<keyword evidence="7 8" id="KW-0472">Membrane</keyword>
<dbReference type="GO" id="GO:0004582">
    <property type="term" value="F:dolichyl-phosphate beta-D-mannosyltransferase activity"/>
    <property type="evidence" value="ECO:0007669"/>
    <property type="project" value="UniProtKB-EC"/>
</dbReference>
<dbReference type="PANTHER" id="PTHR48090:SF3">
    <property type="entry name" value="UNDECAPRENYL-PHOSPHATE 4-DEOXY-4-FORMAMIDO-L-ARABINOSE TRANSFERASE"/>
    <property type="match status" value="1"/>
</dbReference>
<evidence type="ECO:0000256" key="4">
    <source>
        <dbReference type="ARBA" id="ARBA00022692"/>
    </source>
</evidence>
<dbReference type="InterPro" id="IPR029044">
    <property type="entry name" value="Nucleotide-diphossugar_trans"/>
</dbReference>
<keyword evidence="2 10" id="KW-0328">Glycosyltransferase</keyword>
<dbReference type="Proteomes" id="UP000522163">
    <property type="component" value="Unassembled WGS sequence"/>
</dbReference>
<comment type="caution">
    <text evidence="10">The sequence shown here is derived from an EMBL/GenBank/DDBJ whole genome shotgun (WGS) entry which is preliminary data.</text>
</comment>
<feature type="domain" description="Glycosyltransferase 2-like" evidence="9">
    <location>
        <begin position="8"/>
        <end position="142"/>
    </location>
</feature>
<gene>
    <name evidence="10" type="ORF">HNQ46_001859</name>
</gene>
<proteinExistence type="predicted"/>
<evidence type="ECO:0000313" key="10">
    <source>
        <dbReference type="EMBL" id="MBB6041869.1"/>
    </source>
</evidence>
<protein>
    <submittedName>
        <fullName evidence="10">Dolichol-phosphate mannosyltransferase</fullName>
        <ecNumber evidence="10">2.4.1.83</ecNumber>
    </submittedName>
</protein>
<evidence type="ECO:0000256" key="3">
    <source>
        <dbReference type="ARBA" id="ARBA00022679"/>
    </source>
</evidence>
<dbReference type="AlphaFoldDB" id="A0A7W9W3D1"/>
<dbReference type="InterPro" id="IPR050256">
    <property type="entry name" value="Glycosyltransferase_2"/>
</dbReference>
<keyword evidence="5" id="KW-0448">Lipopolysaccharide biosynthesis</keyword>
<evidence type="ECO:0000256" key="5">
    <source>
        <dbReference type="ARBA" id="ARBA00022985"/>
    </source>
</evidence>
<keyword evidence="3 10" id="KW-0808">Transferase</keyword>
<organism evidence="10 11">
    <name type="scientific">Oribacterium sinus</name>
    <dbReference type="NCBI Taxonomy" id="237576"/>
    <lineage>
        <taxon>Bacteria</taxon>
        <taxon>Bacillati</taxon>
        <taxon>Bacillota</taxon>
        <taxon>Clostridia</taxon>
        <taxon>Lachnospirales</taxon>
        <taxon>Lachnospiraceae</taxon>
        <taxon>Oribacterium</taxon>
    </lineage>
</organism>
<dbReference type="EC" id="2.4.1.83" evidence="10"/>
<feature type="transmembrane region" description="Helical" evidence="8">
    <location>
        <begin position="270"/>
        <end position="294"/>
    </location>
</feature>
<dbReference type="Gene3D" id="3.90.550.10">
    <property type="entry name" value="Spore Coat Polysaccharide Biosynthesis Protein SpsA, Chain A"/>
    <property type="match status" value="1"/>
</dbReference>
<evidence type="ECO:0000256" key="8">
    <source>
        <dbReference type="SAM" id="Phobius"/>
    </source>
</evidence>
<feature type="transmembrane region" description="Helical" evidence="8">
    <location>
        <begin position="237"/>
        <end position="258"/>
    </location>
</feature>
<sequence>MNLEKICSVIVSVYNEEDSLEQFYQHCSQSCEKLQELGYGYEIVFVNDGSQDKSAILLEDFAERDKEHVRVLSFSRNFGHEAAMTAGLDHAKGDFLVFMDADLQHPPELISEMLKKSEEGYQVVSMVRTKNPSAGLVKNVTSALFYWILNHVSPVHFEENASDFFGISKKVQEVLKKHYREKVRYLRGFVQSVGFPKTSIRYEAAARQAGQSHYSLSKLWRFSKNTLFTFSNLPLQLGIFAAICSGGLGTLLLIYTLLTRKGAPSGYATIVVVLCFMFAVLFFVIGIIGEYIAILFEELKDRPLYILSDSKNIEEDSED</sequence>
<dbReference type="EMBL" id="JACHHH010000009">
    <property type="protein sequence ID" value="MBB6041869.1"/>
    <property type="molecule type" value="Genomic_DNA"/>
</dbReference>
<dbReference type="SUPFAM" id="SSF53448">
    <property type="entry name" value="Nucleotide-diphospho-sugar transferases"/>
    <property type="match status" value="1"/>
</dbReference>
<evidence type="ECO:0000256" key="1">
    <source>
        <dbReference type="ARBA" id="ARBA00022475"/>
    </source>
</evidence>
<dbReference type="InterPro" id="IPR001173">
    <property type="entry name" value="Glyco_trans_2-like"/>
</dbReference>
<reference evidence="10 11" key="1">
    <citation type="submission" date="2020-08" db="EMBL/GenBank/DDBJ databases">
        <title>Genomic Encyclopedia of Type Strains, Phase IV (KMG-IV): sequencing the most valuable type-strain genomes for metagenomic binning, comparative biology and taxonomic classification.</title>
        <authorList>
            <person name="Goeker M."/>
        </authorList>
    </citation>
    <scope>NUCLEOTIDE SEQUENCE [LARGE SCALE GENOMIC DNA]</scope>
    <source>
        <strain evidence="10 11">DSM 17245</strain>
    </source>
</reference>
<dbReference type="GO" id="GO:0009103">
    <property type="term" value="P:lipopolysaccharide biosynthetic process"/>
    <property type="evidence" value="ECO:0007669"/>
    <property type="project" value="UniProtKB-KW"/>
</dbReference>
<keyword evidence="6 8" id="KW-1133">Transmembrane helix</keyword>
<keyword evidence="4 8" id="KW-0812">Transmembrane</keyword>
<dbReference type="CDD" id="cd04187">
    <property type="entry name" value="DPM1_like_bac"/>
    <property type="match status" value="1"/>
</dbReference>
<keyword evidence="1" id="KW-1003">Cell membrane</keyword>
<dbReference type="Pfam" id="PF00535">
    <property type="entry name" value="Glycos_transf_2"/>
    <property type="match status" value="1"/>
</dbReference>
<evidence type="ECO:0000256" key="2">
    <source>
        <dbReference type="ARBA" id="ARBA00022676"/>
    </source>
</evidence>
<evidence type="ECO:0000313" key="11">
    <source>
        <dbReference type="Proteomes" id="UP000522163"/>
    </source>
</evidence>
<accession>A0A7W9W3D1</accession>
<evidence type="ECO:0000256" key="6">
    <source>
        <dbReference type="ARBA" id="ARBA00022989"/>
    </source>
</evidence>
<dbReference type="PANTHER" id="PTHR48090">
    <property type="entry name" value="UNDECAPRENYL-PHOSPHATE 4-DEOXY-4-FORMAMIDO-L-ARABINOSE TRANSFERASE-RELATED"/>
    <property type="match status" value="1"/>
</dbReference>